<dbReference type="SUPFAM" id="SSF47226">
    <property type="entry name" value="Histidine-containing phosphotransfer domain, HPT domain"/>
    <property type="match status" value="1"/>
</dbReference>
<dbReference type="GO" id="GO:0000160">
    <property type="term" value="P:phosphorelay signal transduction system"/>
    <property type="evidence" value="ECO:0007669"/>
    <property type="project" value="UniProtKB-KW"/>
</dbReference>
<accession>A0A1M4N3A2</accession>
<evidence type="ECO:0000259" key="3">
    <source>
        <dbReference type="PROSITE" id="PS50894"/>
    </source>
</evidence>
<reference evidence="5" key="1">
    <citation type="submission" date="2016-09" db="EMBL/GenBank/DDBJ databases">
        <authorList>
            <person name="Wibberg D."/>
        </authorList>
    </citation>
    <scope>NUCLEOTIDE SEQUENCE [LARGE SCALE GENOMIC DNA]</scope>
</reference>
<feature type="domain" description="HPt" evidence="3">
    <location>
        <begin position="8"/>
        <end position="107"/>
    </location>
</feature>
<dbReference type="CDD" id="cd00088">
    <property type="entry name" value="HPT"/>
    <property type="match status" value="1"/>
</dbReference>
<dbReference type="AlphaFoldDB" id="A0A1M4N3A2"/>
<keyword evidence="1" id="KW-0902">Two-component regulatory system</keyword>
<dbReference type="SMART" id="SM00073">
    <property type="entry name" value="HPT"/>
    <property type="match status" value="1"/>
</dbReference>
<organism evidence="4 5">
    <name type="scientific">Donghicola eburneus</name>
    <dbReference type="NCBI Taxonomy" id="393278"/>
    <lineage>
        <taxon>Bacteria</taxon>
        <taxon>Pseudomonadati</taxon>
        <taxon>Pseudomonadota</taxon>
        <taxon>Alphaproteobacteria</taxon>
        <taxon>Rhodobacterales</taxon>
        <taxon>Roseobacteraceae</taxon>
        <taxon>Donghicola</taxon>
    </lineage>
</organism>
<evidence type="ECO:0000313" key="5">
    <source>
        <dbReference type="Proteomes" id="UP000184085"/>
    </source>
</evidence>
<dbReference type="Pfam" id="PF01627">
    <property type="entry name" value="Hpt"/>
    <property type="match status" value="1"/>
</dbReference>
<dbReference type="RefSeq" id="WP_072708894.1">
    <property type="nucleotide sequence ID" value="NZ_FMJB01000064.1"/>
</dbReference>
<protein>
    <recommendedName>
        <fullName evidence="3">HPt domain-containing protein</fullName>
    </recommendedName>
</protein>
<name>A0A1M4N3A2_9RHOB</name>
<dbReference type="Gene3D" id="1.20.120.160">
    <property type="entry name" value="HPT domain"/>
    <property type="match status" value="1"/>
</dbReference>
<evidence type="ECO:0000256" key="1">
    <source>
        <dbReference type="ARBA" id="ARBA00023012"/>
    </source>
</evidence>
<keyword evidence="2" id="KW-0597">Phosphoprotein</keyword>
<feature type="modified residue" description="Phosphohistidine" evidence="2">
    <location>
        <position position="51"/>
    </location>
</feature>
<gene>
    <name evidence="4" type="ORF">KARMA_3608</name>
</gene>
<evidence type="ECO:0000256" key="2">
    <source>
        <dbReference type="PROSITE-ProRule" id="PRU00110"/>
    </source>
</evidence>
<proteinExistence type="predicted"/>
<evidence type="ECO:0000313" key="4">
    <source>
        <dbReference type="EMBL" id="SCM69370.1"/>
    </source>
</evidence>
<dbReference type="EMBL" id="FMJB01000064">
    <property type="protein sequence ID" value="SCM69370.1"/>
    <property type="molecule type" value="Genomic_DNA"/>
</dbReference>
<dbReference type="Proteomes" id="UP000184085">
    <property type="component" value="Unassembled WGS sequence"/>
</dbReference>
<dbReference type="InterPro" id="IPR036641">
    <property type="entry name" value="HPT_dom_sf"/>
</dbReference>
<dbReference type="InterPro" id="IPR008207">
    <property type="entry name" value="Sig_transdc_His_kin_Hpt_dom"/>
</dbReference>
<dbReference type="PROSITE" id="PS50894">
    <property type="entry name" value="HPT"/>
    <property type="match status" value="1"/>
</dbReference>
<keyword evidence="5" id="KW-1185">Reference proteome</keyword>
<dbReference type="GO" id="GO:0004672">
    <property type="term" value="F:protein kinase activity"/>
    <property type="evidence" value="ECO:0007669"/>
    <property type="project" value="UniProtKB-ARBA"/>
</dbReference>
<sequence>MIDWDRIKELRDEIGAEDFAEVAEMFVSEVDASIDTLRTSPNMGTLGEDLHFLKGSALNLGFAELSRLCQEGEIAARAGNPETVDIGQVVSTYDASKEQFLNSALVKGAA</sequence>